<dbReference type="HOGENOM" id="CLU_000288_181_20_1"/>
<feature type="binding site" evidence="7">
    <location>
        <position position="63"/>
    </location>
    <ligand>
        <name>ATP</name>
        <dbReference type="ChEBI" id="CHEBI:30616"/>
    </ligand>
</feature>
<dbReference type="PANTHER" id="PTHR24057">
    <property type="entry name" value="GLYCOGEN SYNTHASE KINASE-3 ALPHA"/>
    <property type="match status" value="1"/>
</dbReference>
<evidence type="ECO:0000256" key="7">
    <source>
        <dbReference type="PROSITE-ProRule" id="PRU10141"/>
    </source>
</evidence>
<dbReference type="GO" id="GO:0030154">
    <property type="term" value="P:cell differentiation"/>
    <property type="evidence" value="ECO:0007669"/>
    <property type="project" value="TreeGrafter"/>
</dbReference>
<keyword evidence="4 7" id="KW-0547">Nucleotide-binding</keyword>
<dbReference type="InterPro" id="IPR011009">
    <property type="entry name" value="Kinase-like_dom_sf"/>
</dbReference>
<keyword evidence="5 10" id="KW-0418">Kinase</keyword>
<keyword evidence="3" id="KW-0808">Transferase</keyword>
<dbReference type="PROSITE" id="PS00107">
    <property type="entry name" value="PROTEIN_KINASE_ATP"/>
    <property type="match status" value="1"/>
</dbReference>
<reference evidence="10" key="1">
    <citation type="submission" date="2011-01" db="EMBL/GenBank/DDBJ databases">
        <title>The Genome Sequence of Nematocida parisii strain ERTm3.</title>
        <authorList>
            <consortium name="The Broad Institute Genome Sequencing Platform"/>
            <consortium name="The Broad Institute Genome Sequencing Center for Infectious Disease"/>
            <person name="Cuomo C."/>
            <person name="Troemel E."/>
            <person name="Young S.K."/>
            <person name="Zeng Q."/>
            <person name="Gargeya S."/>
            <person name="Fitzgerald M."/>
            <person name="Haas B."/>
            <person name="Abouelleil A."/>
            <person name="Alvarado L."/>
            <person name="Arachchi H.M."/>
            <person name="Berlin A."/>
            <person name="Chapman S.B."/>
            <person name="Gearin G."/>
            <person name="Goldberg J."/>
            <person name="Griggs A."/>
            <person name="Gujja S."/>
            <person name="Hansen M."/>
            <person name="Heiman D."/>
            <person name="Howarth C."/>
            <person name="Larimer J."/>
            <person name="Lui A."/>
            <person name="MacDonald P.J.P."/>
            <person name="McCowen C."/>
            <person name="Montmayeur A."/>
            <person name="Murphy C."/>
            <person name="Neiman D."/>
            <person name="Pearson M."/>
            <person name="Priest M."/>
            <person name="Roberts A."/>
            <person name="Saif S."/>
            <person name="Shea T."/>
            <person name="Sisk P."/>
            <person name="Stolte C."/>
            <person name="Sykes S."/>
            <person name="Wortman J."/>
            <person name="Nusbaum C."/>
            <person name="Birren B."/>
        </authorList>
    </citation>
    <scope>NUCLEOTIDE SEQUENCE</scope>
    <source>
        <strain evidence="10">ERTm3</strain>
    </source>
</reference>
<keyword evidence="6 7" id="KW-0067">ATP-binding</keyword>
<dbReference type="EMBL" id="GL870881">
    <property type="protein sequence ID" value="EIJ87637.1"/>
    <property type="molecule type" value="Genomic_DNA"/>
</dbReference>
<proteinExistence type="inferred from homology"/>
<evidence type="ECO:0000256" key="3">
    <source>
        <dbReference type="ARBA" id="ARBA00022679"/>
    </source>
</evidence>
<dbReference type="VEuPathDB" id="MicrosporidiaDB:NEQG_02184"/>
<dbReference type="OMA" id="AYIHTVH"/>
<evidence type="ECO:0000256" key="4">
    <source>
        <dbReference type="ARBA" id="ARBA00022741"/>
    </source>
</evidence>
<accession>I3EEJ0</accession>
<dbReference type="SMART" id="SM00220">
    <property type="entry name" value="S_TKc"/>
    <property type="match status" value="1"/>
</dbReference>
<evidence type="ECO:0000313" key="10">
    <source>
        <dbReference type="EMBL" id="EIJ87637.1"/>
    </source>
</evidence>
<evidence type="ECO:0000259" key="9">
    <source>
        <dbReference type="PROSITE" id="PS50011"/>
    </source>
</evidence>
<dbReference type="InterPro" id="IPR008271">
    <property type="entry name" value="Ser/Thr_kinase_AS"/>
</dbReference>
<dbReference type="Gene3D" id="3.30.200.20">
    <property type="entry name" value="Phosphorylase Kinase, domain 1"/>
    <property type="match status" value="1"/>
</dbReference>
<name>I3EEJ0_NEMP3</name>
<evidence type="ECO:0000256" key="5">
    <source>
        <dbReference type="ARBA" id="ARBA00022777"/>
    </source>
</evidence>
<evidence type="ECO:0000313" key="11">
    <source>
        <dbReference type="Proteomes" id="UP000002872"/>
    </source>
</evidence>
<dbReference type="Gene3D" id="1.10.510.10">
    <property type="entry name" value="Transferase(Phosphotransferase) domain 1"/>
    <property type="match status" value="1"/>
</dbReference>
<gene>
    <name evidence="10" type="ORF">NEQG_02184</name>
</gene>
<comment type="similarity">
    <text evidence="1">Belongs to the protein kinase superfamily. CMGC Ser/Thr protein kinase family. GSK-3 subfamily.</text>
</comment>
<dbReference type="GO" id="GO:0005634">
    <property type="term" value="C:nucleus"/>
    <property type="evidence" value="ECO:0007669"/>
    <property type="project" value="TreeGrafter"/>
</dbReference>
<keyword evidence="11" id="KW-1185">Reference proteome</keyword>
<dbReference type="InterPro" id="IPR050591">
    <property type="entry name" value="GSK-3"/>
</dbReference>
<evidence type="ECO:0000256" key="6">
    <source>
        <dbReference type="ARBA" id="ARBA00022840"/>
    </source>
</evidence>
<dbReference type="OrthoDB" id="272141at2759"/>
<dbReference type="InterPro" id="IPR017441">
    <property type="entry name" value="Protein_kinase_ATP_BS"/>
</dbReference>
<dbReference type="GO" id="GO:0007165">
    <property type="term" value="P:signal transduction"/>
    <property type="evidence" value="ECO:0007669"/>
    <property type="project" value="TreeGrafter"/>
</dbReference>
<organism evidence="10 11">
    <name type="scientific">Nematocida parisii (strain ERTm3)</name>
    <name type="common">Nematode killer fungus</name>
    <dbReference type="NCBI Taxonomy" id="935791"/>
    <lineage>
        <taxon>Eukaryota</taxon>
        <taxon>Fungi</taxon>
        <taxon>Fungi incertae sedis</taxon>
        <taxon>Microsporidia</taxon>
        <taxon>Nematocida</taxon>
    </lineage>
</organism>
<dbReference type="PROSITE" id="PS50011">
    <property type="entry name" value="PROTEIN_KINASE_DOM"/>
    <property type="match status" value="1"/>
</dbReference>
<dbReference type="AlphaFoldDB" id="I3EEJ0"/>
<dbReference type="GO" id="GO:0005737">
    <property type="term" value="C:cytoplasm"/>
    <property type="evidence" value="ECO:0007669"/>
    <property type="project" value="TreeGrafter"/>
</dbReference>
<dbReference type="SUPFAM" id="SSF56112">
    <property type="entry name" value="Protein kinase-like (PK-like)"/>
    <property type="match status" value="1"/>
</dbReference>
<feature type="domain" description="Protein kinase" evidence="9">
    <location>
        <begin position="35"/>
        <end position="295"/>
    </location>
</feature>
<dbReference type="InParanoid" id="I3EEJ0"/>
<dbReference type="Proteomes" id="UP000002872">
    <property type="component" value="Unassembled WGS sequence"/>
</dbReference>
<dbReference type="Pfam" id="PF00069">
    <property type="entry name" value="Pkinase"/>
    <property type="match status" value="1"/>
</dbReference>
<keyword evidence="2 8" id="KW-0723">Serine/threonine-protein kinase</keyword>
<dbReference type="GO" id="GO:0004674">
    <property type="term" value="F:protein serine/threonine kinase activity"/>
    <property type="evidence" value="ECO:0007669"/>
    <property type="project" value="UniProtKB-KW"/>
</dbReference>
<dbReference type="FunCoup" id="I3EEJ0">
    <property type="interactions" value="96"/>
</dbReference>
<evidence type="ECO:0000256" key="1">
    <source>
        <dbReference type="ARBA" id="ARBA00005527"/>
    </source>
</evidence>
<evidence type="ECO:0000256" key="2">
    <source>
        <dbReference type="ARBA" id="ARBA00022527"/>
    </source>
</evidence>
<evidence type="ECO:0000256" key="8">
    <source>
        <dbReference type="RuleBase" id="RU000304"/>
    </source>
</evidence>
<dbReference type="STRING" id="935791.I3EEJ0"/>
<dbReference type="PANTHER" id="PTHR24057:SF0">
    <property type="entry name" value="PROTEIN KINASE SHAGGY-RELATED"/>
    <property type="match status" value="1"/>
</dbReference>
<dbReference type="GO" id="GO:0005524">
    <property type="term" value="F:ATP binding"/>
    <property type="evidence" value="ECO:0007669"/>
    <property type="project" value="UniProtKB-UniRule"/>
</dbReference>
<dbReference type="InterPro" id="IPR000719">
    <property type="entry name" value="Prot_kinase_dom"/>
</dbReference>
<dbReference type="PROSITE" id="PS00108">
    <property type="entry name" value="PROTEIN_KINASE_ST"/>
    <property type="match status" value="1"/>
</dbReference>
<sequence length="305" mass="35328">MYSRYMLEKINEGERKCLEEQMICAVTGQQTPIKYYALQKIGIGTFGLVYRIVVDGSLCYALKCVFEKKTHMNRELEMHQSLSHPNIVRLIWYFYGERNENGVFLNLVMEYVRSDLFSKIQERYVFSKDEFINYSIMLLDALSYMHACGIAHRDIKPSNILIDTEKALLKVCDLGSAKNIINCPNNILYICSRYYRAPEIHLKQKYGMGIDVWSAGCVLFEMVVQEALFPGDTAEDCLTHIENLVLKDGLSQIIYSTGRSDLSDCFRILRKMIAYDPSRRISASDALKYFKELQLTENLWKNVSE</sequence>
<protein>
    <submittedName>
        <fullName evidence="10">CMGC/GSK protein kinase</fullName>
    </submittedName>
</protein>